<keyword evidence="1" id="KW-0812">Transmembrane</keyword>
<dbReference type="EnsemblMetazoa" id="AMAM002305-RA">
    <property type="protein sequence ID" value="AMAM002305-PA"/>
    <property type="gene ID" value="AMAM002305"/>
</dbReference>
<dbReference type="Proteomes" id="UP000075901">
    <property type="component" value="Unassembled WGS sequence"/>
</dbReference>
<evidence type="ECO:0000313" key="2">
    <source>
        <dbReference type="EnsemblMetazoa" id="AMAM002305-PA"/>
    </source>
</evidence>
<evidence type="ECO:0000256" key="1">
    <source>
        <dbReference type="SAM" id="Phobius"/>
    </source>
</evidence>
<protein>
    <submittedName>
        <fullName evidence="2">Uncharacterized protein</fullName>
    </submittedName>
</protein>
<accession>A0A182S9E5</accession>
<reference evidence="2" key="2">
    <citation type="submission" date="2020-05" db="UniProtKB">
        <authorList>
            <consortium name="EnsemblMetazoa"/>
        </authorList>
    </citation>
    <scope>IDENTIFICATION</scope>
    <source>
        <strain evidence="2">maculatus3</strain>
    </source>
</reference>
<reference evidence="3" key="1">
    <citation type="submission" date="2013-09" db="EMBL/GenBank/DDBJ databases">
        <title>The Genome Sequence of Anopheles maculatus species B.</title>
        <authorList>
            <consortium name="The Broad Institute Genomics Platform"/>
            <person name="Neafsey D.E."/>
            <person name="Besansky N."/>
            <person name="Howell P."/>
            <person name="Walton C."/>
            <person name="Young S.K."/>
            <person name="Zeng Q."/>
            <person name="Gargeya S."/>
            <person name="Fitzgerald M."/>
            <person name="Haas B."/>
            <person name="Abouelleil A."/>
            <person name="Allen A.W."/>
            <person name="Alvarado L."/>
            <person name="Arachchi H.M."/>
            <person name="Berlin A.M."/>
            <person name="Chapman S.B."/>
            <person name="Gainer-Dewar J."/>
            <person name="Goldberg J."/>
            <person name="Griggs A."/>
            <person name="Gujja S."/>
            <person name="Hansen M."/>
            <person name="Howarth C."/>
            <person name="Imamovic A."/>
            <person name="Ireland A."/>
            <person name="Larimer J."/>
            <person name="McCowan C."/>
            <person name="Murphy C."/>
            <person name="Pearson M."/>
            <person name="Poon T.W."/>
            <person name="Priest M."/>
            <person name="Roberts A."/>
            <person name="Saif S."/>
            <person name="Shea T."/>
            <person name="Sisk P."/>
            <person name="Sykes S."/>
            <person name="Wortman J."/>
            <person name="Nusbaum C."/>
            <person name="Birren B."/>
        </authorList>
    </citation>
    <scope>NUCLEOTIDE SEQUENCE [LARGE SCALE GENOMIC DNA]</scope>
    <source>
        <strain evidence="3">maculatus3</strain>
    </source>
</reference>
<proteinExistence type="predicted"/>
<dbReference type="VEuPathDB" id="VectorBase:AMAM002305"/>
<keyword evidence="1" id="KW-0472">Membrane</keyword>
<name>A0A182S9E5_9DIPT</name>
<sequence length="108" mass="12501">MEIAQAVSNAFWSTKVWLPPNITWEDIRPGVRSDVNHADYRHLIYPIPIAAVIIVLRWVVERYVKRVWKEETVQQQRAKKGGGCGECLRSRAAYTHNLNRARMPFLGV</sequence>
<feature type="transmembrane region" description="Helical" evidence="1">
    <location>
        <begin position="43"/>
        <end position="60"/>
    </location>
</feature>
<keyword evidence="1" id="KW-1133">Transmembrane helix</keyword>
<keyword evidence="3" id="KW-1185">Reference proteome</keyword>
<organism evidence="2 3">
    <name type="scientific">Anopheles maculatus</name>
    <dbReference type="NCBI Taxonomy" id="74869"/>
    <lineage>
        <taxon>Eukaryota</taxon>
        <taxon>Metazoa</taxon>
        <taxon>Ecdysozoa</taxon>
        <taxon>Arthropoda</taxon>
        <taxon>Hexapoda</taxon>
        <taxon>Insecta</taxon>
        <taxon>Pterygota</taxon>
        <taxon>Neoptera</taxon>
        <taxon>Endopterygota</taxon>
        <taxon>Diptera</taxon>
        <taxon>Nematocera</taxon>
        <taxon>Culicoidea</taxon>
        <taxon>Culicidae</taxon>
        <taxon>Anophelinae</taxon>
        <taxon>Anopheles</taxon>
        <taxon>Anopheles maculatus group</taxon>
    </lineage>
</organism>
<dbReference type="AlphaFoldDB" id="A0A182S9E5"/>
<evidence type="ECO:0000313" key="3">
    <source>
        <dbReference type="Proteomes" id="UP000075901"/>
    </source>
</evidence>